<keyword evidence="7" id="KW-0256">Endoplasmic reticulum</keyword>
<dbReference type="GO" id="GO:0005506">
    <property type="term" value="F:iron ion binding"/>
    <property type="evidence" value="ECO:0007669"/>
    <property type="project" value="InterPro"/>
</dbReference>
<keyword evidence="16" id="KW-1185">Reference proteome</keyword>
<organism evidence="15 16">
    <name type="scientific">Amphibalanus amphitrite</name>
    <name type="common">Striped barnacle</name>
    <name type="synonym">Balanus amphitrite</name>
    <dbReference type="NCBI Taxonomy" id="1232801"/>
    <lineage>
        <taxon>Eukaryota</taxon>
        <taxon>Metazoa</taxon>
        <taxon>Ecdysozoa</taxon>
        <taxon>Arthropoda</taxon>
        <taxon>Crustacea</taxon>
        <taxon>Multicrustacea</taxon>
        <taxon>Cirripedia</taxon>
        <taxon>Thoracica</taxon>
        <taxon>Thoracicalcarea</taxon>
        <taxon>Balanomorpha</taxon>
        <taxon>Balanoidea</taxon>
        <taxon>Balanidae</taxon>
        <taxon>Amphibalaninae</taxon>
        <taxon>Amphibalanus</taxon>
    </lineage>
</organism>
<evidence type="ECO:0000256" key="5">
    <source>
        <dbReference type="ARBA" id="ARBA00022617"/>
    </source>
</evidence>
<dbReference type="GO" id="GO:0016705">
    <property type="term" value="F:oxidoreductase activity, acting on paired donors, with incorporation or reduction of molecular oxygen"/>
    <property type="evidence" value="ECO:0007669"/>
    <property type="project" value="InterPro"/>
</dbReference>
<keyword evidence="11 14" id="KW-0503">Monooxygenase</keyword>
<dbReference type="InterPro" id="IPR001128">
    <property type="entry name" value="Cyt_P450"/>
</dbReference>
<comment type="caution">
    <text evidence="15">The sequence shown here is derived from an EMBL/GenBank/DDBJ whole genome shotgun (WGS) entry which is preliminary data.</text>
</comment>
<evidence type="ECO:0000256" key="9">
    <source>
        <dbReference type="ARBA" id="ARBA00023002"/>
    </source>
</evidence>
<dbReference type="SUPFAM" id="SSF48264">
    <property type="entry name" value="Cytochrome P450"/>
    <property type="match status" value="1"/>
</dbReference>
<dbReference type="GO" id="GO:0020037">
    <property type="term" value="F:heme binding"/>
    <property type="evidence" value="ECO:0007669"/>
    <property type="project" value="InterPro"/>
</dbReference>
<dbReference type="Proteomes" id="UP000440578">
    <property type="component" value="Unassembled WGS sequence"/>
</dbReference>
<keyword evidence="9 14" id="KW-0560">Oxidoreductase</keyword>
<evidence type="ECO:0000256" key="1">
    <source>
        <dbReference type="ARBA" id="ARBA00001971"/>
    </source>
</evidence>
<comment type="similarity">
    <text evidence="4 14">Belongs to the cytochrome P450 family.</text>
</comment>
<dbReference type="InterPro" id="IPR002401">
    <property type="entry name" value="Cyt_P450_E_grp-I"/>
</dbReference>
<evidence type="ECO:0000256" key="2">
    <source>
        <dbReference type="ARBA" id="ARBA00004174"/>
    </source>
</evidence>
<sequence length="366" mass="41076">MSPSFSTSKLKAMHQLTLENAKNLTHYVLLDMEKKGEVDMKDMFGRFTMDNIASCAFGVNCNSFTDPNSTFATNAAKLFNTERAVIMRFLKGLALPECIMSRLPDPLVESSQFFADVVTRTIRSRDNSTHSAPDFLQLLMDTKDKEGNRVLSTSSIISQSVLFLFVGYDTTASLLTFAGYCLATHPEVQERVQEEVDEAVSRHGDLTYTALQEMSYLDRVMSETLRLYPPATRLERESTKEYTLPGTDVRLPIGTVVQISVLSIHRDPEYYPDPLQFDPDRFLPEAKERRHPCAYLPFGSGPRNCLAMRFALFEAKVALAELMRQMTLKPTACTPSPPMPLDKMAFLLTPAGRKMPLIAVPRSSAE</sequence>
<comment type="cofactor">
    <cofactor evidence="1 13">
        <name>heme</name>
        <dbReference type="ChEBI" id="CHEBI:30413"/>
    </cofactor>
</comment>
<dbReference type="AlphaFoldDB" id="A0A6A4VTA0"/>
<evidence type="ECO:0000256" key="3">
    <source>
        <dbReference type="ARBA" id="ARBA00004406"/>
    </source>
</evidence>
<keyword evidence="12" id="KW-0472">Membrane</keyword>
<dbReference type="InterPro" id="IPR050476">
    <property type="entry name" value="Insect_CytP450_Detox"/>
</dbReference>
<evidence type="ECO:0000313" key="16">
    <source>
        <dbReference type="Proteomes" id="UP000440578"/>
    </source>
</evidence>
<dbReference type="EMBL" id="VIIS01001525">
    <property type="protein sequence ID" value="KAF0296913.1"/>
    <property type="molecule type" value="Genomic_DNA"/>
</dbReference>
<reference evidence="15 16" key="1">
    <citation type="submission" date="2019-07" db="EMBL/GenBank/DDBJ databases">
        <title>Draft genome assembly of a fouling barnacle, Amphibalanus amphitrite (Darwin, 1854): The first reference genome for Thecostraca.</title>
        <authorList>
            <person name="Kim W."/>
        </authorList>
    </citation>
    <scope>NUCLEOTIDE SEQUENCE [LARGE SCALE GENOMIC DNA]</scope>
    <source>
        <strain evidence="15">SNU_AA5</strain>
        <tissue evidence="15">Soma without cirri and trophi</tissue>
    </source>
</reference>
<feature type="binding site" description="axial binding residue" evidence="13">
    <location>
        <position position="305"/>
    </location>
    <ligand>
        <name>heme</name>
        <dbReference type="ChEBI" id="CHEBI:30413"/>
    </ligand>
    <ligandPart>
        <name>Fe</name>
        <dbReference type="ChEBI" id="CHEBI:18248"/>
    </ligandPart>
</feature>
<dbReference type="Gene3D" id="1.10.630.10">
    <property type="entry name" value="Cytochrome P450"/>
    <property type="match status" value="1"/>
</dbReference>
<accession>A0A6A4VTA0</accession>
<dbReference type="PANTHER" id="PTHR24292">
    <property type="entry name" value="CYTOCHROME P450"/>
    <property type="match status" value="1"/>
</dbReference>
<keyword evidence="5 13" id="KW-0349">Heme</keyword>
<protein>
    <submittedName>
        <fullName evidence="15">Cytochrome P450 3A41</fullName>
    </submittedName>
</protein>
<evidence type="ECO:0000256" key="13">
    <source>
        <dbReference type="PIRSR" id="PIRSR602401-1"/>
    </source>
</evidence>
<dbReference type="GO" id="GO:0004497">
    <property type="term" value="F:monooxygenase activity"/>
    <property type="evidence" value="ECO:0007669"/>
    <property type="project" value="UniProtKB-KW"/>
</dbReference>
<dbReference type="CDD" id="cd11056">
    <property type="entry name" value="CYP6-like"/>
    <property type="match status" value="1"/>
</dbReference>
<evidence type="ECO:0000256" key="10">
    <source>
        <dbReference type="ARBA" id="ARBA00023004"/>
    </source>
</evidence>
<name>A0A6A4VTA0_AMPAM</name>
<evidence type="ECO:0000256" key="11">
    <source>
        <dbReference type="ARBA" id="ARBA00023033"/>
    </source>
</evidence>
<keyword evidence="6 13" id="KW-0479">Metal-binding</keyword>
<dbReference type="PANTHER" id="PTHR24292:SF54">
    <property type="entry name" value="CYP9F3-RELATED"/>
    <property type="match status" value="1"/>
</dbReference>
<dbReference type="InterPro" id="IPR036396">
    <property type="entry name" value="Cyt_P450_sf"/>
</dbReference>
<evidence type="ECO:0000256" key="4">
    <source>
        <dbReference type="ARBA" id="ARBA00010617"/>
    </source>
</evidence>
<dbReference type="Pfam" id="PF00067">
    <property type="entry name" value="p450"/>
    <property type="match status" value="1"/>
</dbReference>
<gene>
    <name evidence="15" type="primary">Cyp3a41a</name>
    <name evidence="15" type="ORF">FJT64_005652</name>
</gene>
<dbReference type="FunFam" id="1.10.630.10:FF:000182">
    <property type="entry name" value="Cytochrome P450 3A4"/>
    <property type="match status" value="1"/>
</dbReference>
<dbReference type="PRINTS" id="PR00385">
    <property type="entry name" value="P450"/>
</dbReference>
<evidence type="ECO:0000256" key="8">
    <source>
        <dbReference type="ARBA" id="ARBA00022848"/>
    </source>
</evidence>
<proteinExistence type="inferred from homology"/>
<evidence type="ECO:0000256" key="14">
    <source>
        <dbReference type="RuleBase" id="RU000461"/>
    </source>
</evidence>
<evidence type="ECO:0000256" key="7">
    <source>
        <dbReference type="ARBA" id="ARBA00022824"/>
    </source>
</evidence>
<keyword evidence="10 13" id="KW-0408">Iron</keyword>
<evidence type="ECO:0000313" key="15">
    <source>
        <dbReference type="EMBL" id="KAF0296913.1"/>
    </source>
</evidence>
<dbReference type="PROSITE" id="PS00086">
    <property type="entry name" value="CYTOCHROME_P450"/>
    <property type="match status" value="1"/>
</dbReference>
<dbReference type="GO" id="GO:0005789">
    <property type="term" value="C:endoplasmic reticulum membrane"/>
    <property type="evidence" value="ECO:0007669"/>
    <property type="project" value="UniProtKB-SubCell"/>
</dbReference>
<keyword evidence="8" id="KW-0492">Microsome</keyword>
<comment type="subcellular location">
    <subcellularLocation>
        <location evidence="3">Endoplasmic reticulum membrane</location>
        <topology evidence="3">Peripheral membrane protein</topology>
    </subcellularLocation>
    <subcellularLocation>
        <location evidence="2">Microsome membrane</location>
        <topology evidence="2">Peripheral membrane protein</topology>
    </subcellularLocation>
</comment>
<evidence type="ECO:0000256" key="6">
    <source>
        <dbReference type="ARBA" id="ARBA00022723"/>
    </source>
</evidence>
<dbReference type="OrthoDB" id="2789670at2759"/>
<evidence type="ECO:0000256" key="12">
    <source>
        <dbReference type="ARBA" id="ARBA00023136"/>
    </source>
</evidence>
<dbReference type="PRINTS" id="PR00463">
    <property type="entry name" value="EP450I"/>
</dbReference>
<dbReference type="InterPro" id="IPR017972">
    <property type="entry name" value="Cyt_P450_CS"/>
</dbReference>